<dbReference type="InterPro" id="IPR008775">
    <property type="entry name" value="Phytyl_CoA_dOase-like"/>
</dbReference>
<dbReference type="AlphaFoldDB" id="A0AB34IK64"/>
<feature type="region of interest" description="Disordered" evidence="1">
    <location>
        <begin position="57"/>
        <end position="88"/>
    </location>
</feature>
<dbReference type="Proteomes" id="UP001515480">
    <property type="component" value="Unassembled WGS sequence"/>
</dbReference>
<dbReference type="EMBL" id="JBGBPQ010000025">
    <property type="protein sequence ID" value="KAL1499606.1"/>
    <property type="molecule type" value="Genomic_DNA"/>
</dbReference>
<dbReference type="SUPFAM" id="SSF51197">
    <property type="entry name" value="Clavaminate synthase-like"/>
    <property type="match status" value="1"/>
</dbReference>
<keyword evidence="2" id="KW-0732">Signal</keyword>
<accession>A0AB34IK64</accession>
<feature type="signal peptide" evidence="2">
    <location>
        <begin position="1"/>
        <end position="19"/>
    </location>
</feature>
<proteinExistence type="predicted"/>
<dbReference type="InterPro" id="IPR051961">
    <property type="entry name" value="Fungal_Metabolite_Diox"/>
</dbReference>
<keyword evidence="4" id="KW-1185">Reference proteome</keyword>
<evidence type="ECO:0000313" key="3">
    <source>
        <dbReference type="EMBL" id="KAL1499606.1"/>
    </source>
</evidence>
<feature type="compositionally biased region" description="Basic and acidic residues" evidence="1">
    <location>
        <begin position="57"/>
        <end position="71"/>
    </location>
</feature>
<organism evidence="3 4">
    <name type="scientific">Prymnesium parvum</name>
    <name type="common">Toxic golden alga</name>
    <dbReference type="NCBI Taxonomy" id="97485"/>
    <lineage>
        <taxon>Eukaryota</taxon>
        <taxon>Haptista</taxon>
        <taxon>Haptophyta</taxon>
        <taxon>Prymnesiophyceae</taxon>
        <taxon>Prymnesiales</taxon>
        <taxon>Prymnesiaceae</taxon>
        <taxon>Prymnesium</taxon>
    </lineage>
</organism>
<evidence type="ECO:0000256" key="2">
    <source>
        <dbReference type="SAM" id="SignalP"/>
    </source>
</evidence>
<sequence length="403" mass="43028">MLPLAAAFLSMLPSMRLVAEPPTRLPPVQLSGLGPASLDPLPAPGSASTLLFEDQKRAMSRQANRERELLEPRTQPLAPPARRPARRRGAANVGAARGFGQSKATAGVVSSAQDLAHAEAVEAEGVCYVPSVLAPEEASVLLQTVREELASAYAAVETDSECSVARFNVPVETHDPNRGYLLLPLRDEASAAEDVLDGPFVQSLRKLLAPDSKLGQLFSLTCGGGKAELYDVVALRTEAGAARQPIHFDTPYQKVAGLFCAFVALQDVRYSMGVTVFIPGTHKNNAERRAFELGQSERDNMLAKAQPRYAKLCAGDAVFFDMRTLHAGTANFPPEEGGGQRLLLALTFRNLKAREALGHAPNLRPGYRHRGITLAEVQAELGSDAPFAGVASDGKPYGDGLQA</sequence>
<name>A0AB34IK64_PRYPA</name>
<feature type="chain" id="PRO_5044196770" description="Phytanoyl-CoA dioxygenase" evidence="2">
    <location>
        <begin position="20"/>
        <end position="403"/>
    </location>
</feature>
<dbReference type="Gene3D" id="2.60.120.620">
    <property type="entry name" value="q2cbj1_9rhob like domain"/>
    <property type="match status" value="1"/>
</dbReference>
<evidence type="ECO:0000313" key="4">
    <source>
        <dbReference type="Proteomes" id="UP001515480"/>
    </source>
</evidence>
<evidence type="ECO:0008006" key="5">
    <source>
        <dbReference type="Google" id="ProtNLM"/>
    </source>
</evidence>
<dbReference type="PANTHER" id="PTHR37563">
    <property type="entry name" value="PHYTANOYL-COA DIOXYGENASE FAMILY PROTEIN (AFU_ORTHOLOGUE AFUA_2G03330)"/>
    <property type="match status" value="1"/>
</dbReference>
<evidence type="ECO:0000256" key="1">
    <source>
        <dbReference type="SAM" id="MobiDB-lite"/>
    </source>
</evidence>
<dbReference type="Pfam" id="PF05721">
    <property type="entry name" value="PhyH"/>
    <property type="match status" value="1"/>
</dbReference>
<reference evidence="3 4" key="1">
    <citation type="journal article" date="2024" name="Science">
        <title>Giant polyketide synthase enzymes in the biosynthesis of giant marine polyether toxins.</title>
        <authorList>
            <person name="Fallon T.R."/>
            <person name="Shende V.V."/>
            <person name="Wierzbicki I.H."/>
            <person name="Pendleton A.L."/>
            <person name="Watervoot N.F."/>
            <person name="Auber R.P."/>
            <person name="Gonzalez D.J."/>
            <person name="Wisecaver J.H."/>
            <person name="Moore B.S."/>
        </authorList>
    </citation>
    <scope>NUCLEOTIDE SEQUENCE [LARGE SCALE GENOMIC DNA]</scope>
    <source>
        <strain evidence="3 4">12B1</strain>
    </source>
</reference>
<comment type="caution">
    <text evidence="3">The sequence shown here is derived from an EMBL/GenBank/DDBJ whole genome shotgun (WGS) entry which is preliminary data.</text>
</comment>
<protein>
    <recommendedName>
        <fullName evidence="5">Phytanoyl-CoA dioxygenase</fullName>
    </recommendedName>
</protein>
<dbReference type="PANTHER" id="PTHR37563:SF2">
    <property type="entry name" value="PHYTANOYL-COA DIOXYGENASE FAMILY PROTEIN (AFU_ORTHOLOGUE AFUA_2G03330)"/>
    <property type="match status" value="1"/>
</dbReference>
<gene>
    <name evidence="3" type="ORF">AB1Y20_011805</name>
</gene>